<keyword evidence="3" id="KW-1185">Reference proteome</keyword>
<gene>
    <name evidence="2" type="ORF">G6F64_015146</name>
</gene>
<dbReference type="EMBL" id="JAANQT010011417">
    <property type="protein sequence ID" value="KAG1274374.1"/>
    <property type="molecule type" value="Genomic_DNA"/>
</dbReference>
<comment type="caution">
    <text evidence="2">The sequence shown here is derived from an EMBL/GenBank/DDBJ whole genome shotgun (WGS) entry which is preliminary data.</text>
</comment>
<dbReference type="AlphaFoldDB" id="A0A9P6WS36"/>
<feature type="compositionally biased region" description="Polar residues" evidence="1">
    <location>
        <begin position="10"/>
        <end position="24"/>
    </location>
</feature>
<protein>
    <submittedName>
        <fullName evidence="2">Uncharacterized protein</fullName>
    </submittedName>
</protein>
<sequence length="70" mass="7999">MFTKIRVFTRRQSPDTSSQQSNSHIAPASLAEDGVQGLGWSHHNESPSNCTYGYRNPGWHVCRPRRWQDA</sequence>
<name>A0A9P6WS36_RHIOR</name>
<evidence type="ECO:0000256" key="1">
    <source>
        <dbReference type="SAM" id="MobiDB-lite"/>
    </source>
</evidence>
<proteinExistence type="predicted"/>
<evidence type="ECO:0000313" key="3">
    <source>
        <dbReference type="Proteomes" id="UP000716291"/>
    </source>
</evidence>
<accession>A0A9P6WS36</accession>
<feature type="region of interest" description="Disordered" evidence="1">
    <location>
        <begin position="1"/>
        <end position="30"/>
    </location>
</feature>
<dbReference type="Proteomes" id="UP000716291">
    <property type="component" value="Unassembled WGS sequence"/>
</dbReference>
<evidence type="ECO:0000313" key="2">
    <source>
        <dbReference type="EMBL" id="KAG1274374.1"/>
    </source>
</evidence>
<reference evidence="2" key="1">
    <citation type="journal article" date="2020" name="Microb. Genom.">
        <title>Genetic diversity of clinical and environmental Mucorales isolates obtained from an investigation of mucormycosis cases among solid organ transplant recipients.</title>
        <authorList>
            <person name="Nguyen M.H."/>
            <person name="Kaul D."/>
            <person name="Muto C."/>
            <person name="Cheng S.J."/>
            <person name="Richter R.A."/>
            <person name="Bruno V.M."/>
            <person name="Liu G."/>
            <person name="Beyhan S."/>
            <person name="Sundermann A.J."/>
            <person name="Mounaud S."/>
            <person name="Pasculle A.W."/>
            <person name="Nierman W.C."/>
            <person name="Driscoll E."/>
            <person name="Cumbie R."/>
            <person name="Clancy C.J."/>
            <person name="Dupont C.L."/>
        </authorList>
    </citation>
    <scope>NUCLEOTIDE SEQUENCE</scope>
    <source>
        <strain evidence="2">GL11</strain>
    </source>
</reference>
<organism evidence="2 3">
    <name type="scientific">Rhizopus oryzae</name>
    <name type="common">Mucormycosis agent</name>
    <name type="synonym">Rhizopus arrhizus var. delemar</name>
    <dbReference type="NCBI Taxonomy" id="64495"/>
    <lineage>
        <taxon>Eukaryota</taxon>
        <taxon>Fungi</taxon>
        <taxon>Fungi incertae sedis</taxon>
        <taxon>Mucoromycota</taxon>
        <taxon>Mucoromycotina</taxon>
        <taxon>Mucoromycetes</taxon>
        <taxon>Mucorales</taxon>
        <taxon>Mucorineae</taxon>
        <taxon>Rhizopodaceae</taxon>
        <taxon>Rhizopus</taxon>
    </lineage>
</organism>